<organism evidence="2">
    <name type="scientific">Zea mays</name>
    <name type="common">Maize</name>
    <dbReference type="NCBI Taxonomy" id="4577"/>
    <lineage>
        <taxon>Eukaryota</taxon>
        <taxon>Viridiplantae</taxon>
        <taxon>Streptophyta</taxon>
        <taxon>Embryophyta</taxon>
        <taxon>Tracheophyta</taxon>
        <taxon>Spermatophyta</taxon>
        <taxon>Magnoliopsida</taxon>
        <taxon>Liliopsida</taxon>
        <taxon>Poales</taxon>
        <taxon>Poaceae</taxon>
        <taxon>PACMAD clade</taxon>
        <taxon>Panicoideae</taxon>
        <taxon>Andropogonodae</taxon>
        <taxon>Andropogoneae</taxon>
        <taxon>Tripsacinae</taxon>
        <taxon>Zea</taxon>
    </lineage>
</organism>
<evidence type="ECO:0000313" key="2">
    <source>
        <dbReference type="EMBL" id="PWZ54390.1"/>
    </source>
</evidence>
<evidence type="ECO:0000256" key="1">
    <source>
        <dbReference type="SAM" id="MobiDB-lite"/>
    </source>
</evidence>
<comment type="caution">
    <text evidence="2">The sequence shown here is derived from an EMBL/GenBank/DDBJ whole genome shotgun (WGS) entry which is preliminary data.</text>
</comment>
<proteinExistence type="predicted"/>
<dbReference type="EMBL" id="NCVQ01000001">
    <property type="protein sequence ID" value="PWZ54390.1"/>
    <property type="molecule type" value="Genomic_DNA"/>
</dbReference>
<name>A0A317Y6S4_MAIZE</name>
<feature type="region of interest" description="Disordered" evidence="1">
    <location>
        <begin position="16"/>
        <end position="41"/>
    </location>
</feature>
<dbReference type="AlphaFoldDB" id="A0A317Y6S4"/>
<dbReference type="Proteomes" id="UP000251960">
    <property type="component" value="Chromosome 1"/>
</dbReference>
<reference evidence="2" key="1">
    <citation type="journal article" date="2018" name="Nat. Genet.">
        <title>Extensive intraspecific gene order and gene structural variations between Mo17 and other maize genomes.</title>
        <authorList>
            <person name="Sun S."/>
            <person name="Zhou Y."/>
            <person name="Chen J."/>
            <person name="Shi J."/>
            <person name="Zhao H."/>
            <person name="Zhao H."/>
            <person name="Song W."/>
            <person name="Zhang M."/>
            <person name="Cui Y."/>
            <person name="Dong X."/>
            <person name="Liu H."/>
            <person name="Ma X."/>
            <person name="Jiao Y."/>
            <person name="Wang B."/>
            <person name="Wei X."/>
            <person name="Stein J.C."/>
            <person name="Glaubitz J.C."/>
            <person name="Lu F."/>
            <person name="Yu G."/>
            <person name="Liang C."/>
            <person name="Fengler K."/>
            <person name="Li B."/>
            <person name="Rafalski A."/>
            <person name="Schnable P.S."/>
            <person name="Ware D.H."/>
            <person name="Buckler E.S."/>
            <person name="Lai J."/>
        </authorList>
    </citation>
    <scope>NUCLEOTIDE SEQUENCE [LARGE SCALE GENOMIC DNA]</scope>
    <source>
        <tissue evidence="2">Seedling</tissue>
    </source>
</reference>
<sequence length="41" mass="4605">MRSSFAKRFVKDISSYGRATPLKESEPEPFSEEPEPSQTAS</sequence>
<accession>A0A317Y6S4</accession>
<gene>
    <name evidence="2" type="ORF">Zm00014a_014339</name>
</gene>
<protein>
    <submittedName>
        <fullName evidence="2">Uncharacterized protein</fullName>
    </submittedName>
</protein>